<feature type="region of interest" description="Disordered" evidence="1">
    <location>
        <begin position="41"/>
        <end position="73"/>
    </location>
</feature>
<evidence type="ECO:0000256" key="1">
    <source>
        <dbReference type="SAM" id="MobiDB-lite"/>
    </source>
</evidence>
<dbReference type="EMBL" id="CP093313">
    <property type="protein sequence ID" value="UWZ81947.1"/>
    <property type="molecule type" value="Genomic_DNA"/>
</dbReference>
<name>A0A9J7BHN6_9BACT</name>
<evidence type="ECO:0000313" key="4">
    <source>
        <dbReference type="Proteomes" id="UP001059380"/>
    </source>
</evidence>
<evidence type="ECO:0000256" key="2">
    <source>
        <dbReference type="SAM" id="SignalP"/>
    </source>
</evidence>
<feature type="signal peptide" evidence="2">
    <location>
        <begin position="1"/>
        <end position="27"/>
    </location>
</feature>
<dbReference type="KEGG" id="orp:MOP44_15335"/>
<feature type="chain" id="PRO_5039901292" evidence="2">
    <location>
        <begin position="28"/>
        <end position="320"/>
    </location>
</feature>
<accession>A0A9J7BHN6</accession>
<keyword evidence="2" id="KW-0732">Signal</keyword>
<organism evidence="3 4">
    <name type="scientific">Occallatibacter riparius</name>
    <dbReference type="NCBI Taxonomy" id="1002689"/>
    <lineage>
        <taxon>Bacteria</taxon>
        <taxon>Pseudomonadati</taxon>
        <taxon>Acidobacteriota</taxon>
        <taxon>Terriglobia</taxon>
        <taxon>Terriglobales</taxon>
        <taxon>Acidobacteriaceae</taxon>
        <taxon>Occallatibacter</taxon>
    </lineage>
</organism>
<protein>
    <submittedName>
        <fullName evidence="3">Uncharacterized protein</fullName>
    </submittedName>
</protein>
<dbReference type="Proteomes" id="UP001059380">
    <property type="component" value="Chromosome"/>
</dbReference>
<dbReference type="RefSeq" id="WP_260790938.1">
    <property type="nucleotide sequence ID" value="NZ_CP093313.1"/>
</dbReference>
<proteinExistence type="predicted"/>
<sequence length="320" mass="34190">MRKPLLLTFFSCAWAVLLLGSASQMDAQYFASAPSPTPAPVASQPLSPVAFSSSEGGLPDPPAPSPAGREAPFTPPGMEEHFGFLSRFAIGSGISPGGIGAKGVVILGERLDARVDSSWFFYNTGHMEINGFNVNGDFHLATLGASVDWYPTKSVWRLSPGLRFYDGNRISADVNLTGGTKVTIDGKEYYSATENSVTGATPLTGKADLGLHSHTPAFTATGGFGNFIPRSHRHWSFPSEFGVAFAGPPTLNVAVSGWVCQDKQQTQCSNVADTSTPVGAAFQSSLDNALKKWRHNLDVVHIYPIFSFSFMYSFDLPAGR</sequence>
<keyword evidence="4" id="KW-1185">Reference proteome</keyword>
<gene>
    <name evidence="3" type="ORF">MOP44_15335</name>
</gene>
<feature type="compositionally biased region" description="Polar residues" evidence="1">
    <location>
        <begin position="44"/>
        <end position="55"/>
    </location>
</feature>
<dbReference type="Gene3D" id="2.40.160.170">
    <property type="match status" value="1"/>
</dbReference>
<reference evidence="3" key="1">
    <citation type="submission" date="2021-04" db="EMBL/GenBank/DDBJ databases">
        <title>Phylogenetic analysis of Acidobacteriaceae.</title>
        <authorList>
            <person name="Qiu L."/>
            <person name="Zhang Q."/>
        </authorList>
    </citation>
    <scope>NUCLEOTIDE SEQUENCE</scope>
    <source>
        <strain evidence="3">DSM 25168</strain>
    </source>
</reference>
<evidence type="ECO:0000313" key="3">
    <source>
        <dbReference type="EMBL" id="UWZ81947.1"/>
    </source>
</evidence>
<dbReference type="AlphaFoldDB" id="A0A9J7BHN6"/>